<reference evidence="1" key="5">
    <citation type="journal article" date="2021" name="G3 (Bethesda)">
        <title>Aegilops tauschii genome assembly Aet v5.0 features greater sequence contiguity and improved annotation.</title>
        <authorList>
            <person name="Wang L."/>
            <person name="Zhu T."/>
            <person name="Rodriguez J.C."/>
            <person name="Deal K.R."/>
            <person name="Dubcovsky J."/>
            <person name="McGuire P.E."/>
            <person name="Lux T."/>
            <person name="Spannagl M."/>
            <person name="Mayer K.F.X."/>
            <person name="Baldrich P."/>
            <person name="Meyers B.C."/>
            <person name="Huo N."/>
            <person name="Gu Y.Q."/>
            <person name="Zhou H."/>
            <person name="Devos K.M."/>
            <person name="Bennetzen J.L."/>
            <person name="Unver T."/>
            <person name="Budak H."/>
            <person name="Gulick P.J."/>
            <person name="Galiba G."/>
            <person name="Kalapos B."/>
            <person name="Nelson D.R."/>
            <person name="Li P."/>
            <person name="You F.M."/>
            <person name="Luo M.C."/>
            <person name="Dvorak J."/>
        </authorList>
    </citation>
    <scope>NUCLEOTIDE SEQUENCE [LARGE SCALE GENOMIC DNA]</scope>
    <source>
        <strain evidence="1">cv. AL8/78</strain>
    </source>
</reference>
<dbReference type="EnsemblPlants" id="AET7Gv20273800.6">
    <property type="protein sequence ID" value="AET7Gv20273800.6"/>
    <property type="gene ID" value="AET7Gv20273800"/>
</dbReference>
<organism evidence="1 2">
    <name type="scientific">Aegilops tauschii subsp. strangulata</name>
    <name type="common">Goatgrass</name>
    <dbReference type="NCBI Taxonomy" id="200361"/>
    <lineage>
        <taxon>Eukaryota</taxon>
        <taxon>Viridiplantae</taxon>
        <taxon>Streptophyta</taxon>
        <taxon>Embryophyta</taxon>
        <taxon>Tracheophyta</taxon>
        <taxon>Spermatophyta</taxon>
        <taxon>Magnoliopsida</taxon>
        <taxon>Liliopsida</taxon>
        <taxon>Poales</taxon>
        <taxon>Poaceae</taxon>
        <taxon>BOP clade</taxon>
        <taxon>Pooideae</taxon>
        <taxon>Triticodae</taxon>
        <taxon>Triticeae</taxon>
        <taxon>Triticinae</taxon>
        <taxon>Aegilops</taxon>
    </lineage>
</organism>
<reference evidence="2" key="2">
    <citation type="journal article" date="2017" name="Nat. Plants">
        <title>The Aegilops tauschii genome reveals multiple impacts of transposons.</title>
        <authorList>
            <person name="Zhao G."/>
            <person name="Zou C."/>
            <person name="Li K."/>
            <person name="Wang K."/>
            <person name="Li T."/>
            <person name="Gao L."/>
            <person name="Zhang X."/>
            <person name="Wang H."/>
            <person name="Yang Z."/>
            <person name="Liu X."/>
            <person name="Jiang W."/>
            <person name="Mao L."/>
            <person name="Kong X."/>
            <person name="Jiao Y."/>
            <person name="Jia J."/>
        </authorList>
    </citation>
    <scope>NUCLEOTIDE SEQUENCE [LARGE SCALE GENOMIC DNA]</scope>
    <source>
        <strain evidence="2">cv. AL8/78</strain>
    </source>
</reference>
<reference evidence="2" key="1">
    <citation type="journal article" date="2014" name="Science">
        <title>Ancient hybridizations among the ancestral genomes of bread wheat.</title>
        <authorList>
            <consortium name="International Wheat Genome Sequencing Consortium,"/>
            <person name="Marcussen T."/>
            <person name="Sandve S.R."/>
            <person name="Heier L."/>
            <person name="Spannagl M."/>
            <person name="Pfeifer M."/>
            <person name="Jakobsen K.S."/>
            <person name="Wulff B.B."/>
            <person name="Steuernagel B."/>
            <person name="Mayer K.F."/>
            <person name="Olsen O.A."/>
        </authorList>
    </citation>
    <scope>NUCLEOTIDE SEQUENCE [LARGE SCALE GENOMIC DNA]</scope>
    <source>
        <strain evidence="2">cv. AL8/78</strain>
    </source>
</reference>
<reference evidence="1" key="4">
    <citation type="submission" date="2019-03" db="UniProtKB">
        <authorList>
            <consortium name="EnsemblPlants"/>
        </authorList>
    </citation>
    <scope>IDENTIFICATION</scope>
</reference>
<accession>A0A453QQ57</accession>
<name>A0A453QQ57_AEGTS</name>
<proteinExistence type="predicted"/>
<keyword evidence="2" id="KW-1185">Reference proteome</keyword>
<reference evidence="1" key="3">
    <citation type="journal article" date="2017" name="Nature">
        <title>Genome sequence of the progenitor of the wheat D genome Aegilops tauschii.</title>
        <authorList>
            <person name="Luo M.C."/>
            <person name="Gu Y.Q."/>
            <person name="Puiu D."/>
            <person name="Wang H."/>
            <person name="Twardziok S.O."/>
            <person name="Deal K.R."/>
            <person name="Huo N."/>
            <person name="Zhu T."/>
            <person name="Wang L."/>
            <person name="Wang Y."/>
            <person name="McGuire P.E."/>
            <person name="Liu S."/>
            <person name="Long H."/>
            <person name="Ramasamy R.K."/>
            <person name="Rodriguez J.C."/>
            <person name="Van S.L."/>
            <person name="Yuan L."/>
            <person name="Wang Z."/>
            <person name="Xia Z."/>
            <person name="Xiao L."/>
            <person name="Anderson O.D."/>
            <person name="Ouyang S."/>
            <person name="Liang Y."/>
            <person name="Zimin A.V."/>
            <person name="Pertea G."/>
            <person name="Qi P."/>
            <person name="Bennetzen J.L."/>
            <person name="Dai X."/>
            <person name="Dawson M.W."/>
            <person name="Muller H.G."/>
            <person name="Kugler K."/>
            <person name="Rivarola-Duarte L."/>
            <person name="Spannagl M."/>
            <person name="Mayer K.F.X."/>
            <person name="Lu F.H."/>
            <person name="Bevan M.W."/>
            <person name="Leroy P."/>
            <person name="Li P."/>
            <person name="You F.M."/>
            <person name="Sun Q."/>
            <person name="Liu Z."/>
            <person name="Lyons E."/>
            <person name="Wicker T."/>
            <person name="Salzberg S.L."/>
            <person name="Devos K.M."/>
            <person name="Dvorak J."/>
        </authorList>
    </citation>
    <scope>NUCLEOTIDE SEQUENCE [LARGE SCALE GENOMIC DNA]</scope>
    <source>
        <strain evidence="1">cv. AL8/78</strain>
    </source>
</reference>
<sequence length="96" mass="11220">MATSPRKEVPMTQKNHQQGRDVILYNVYWDHNSPVAKATILPVDQREELKGDVSHGLTSIWKWTSQRQMLQCDHKQAEEVSKTYTASCWFRRSRSS</sequence>
<protein>
    <submittedName>
        <fullName evidence="1">Uncharacterized protein</fullName>
    </submittedName>
</protein>
<dbReference type="Proteomes" id="UP000015105">
    <property type="component" value="Chromosome 7D"/>
</dbReference>
<evidence type="ECO:0000313" key="2">
    <source>
        <dbReference type="Proteomes" id="UP000015105"/>
    </source>
</evidence>
<dbReference type="AlphaFoldDB" id="A0A453QQ57"/>
<dbReference type="Gramene" id="AET7Gv20273800.6">
    <property type="protein sequence ID" value="AET7Gv20273800.6"/>
    <property type="gene ID" value="AET7Gv20273800"/>
</dbReference>
<evidence type="ECO:0000313" key="1">
    <source>
        <dbReference type="EnsemblPlants" id="AET7Gv20273800.6"/>
    </source>
</evidence>